<reference evidence="4" key="1">
    <citation type="submission" date="2020-10" db="EMBL/GenBank/DDBJ databases">
        <authorList>
            <person name="Gilroy R."/>
        </authorList>
    </citation>
    <scope>NUCLEOTIDE SEQUENCE</scope>
    <source>
        <strain evidence="4">G3-4614</strain>
    </source>
</reference>
<evidence type="ECO:0000256" key="1">
    <source>
        <dbReference type="PIRNR" id="PIRNR012524"/>
    </source>
</evidence>
<name>A0A9D9E1R0_9BACT</name>
<evidence type="ECO:0000259" key="2">
    <source>
        <dbReference type="Pfam" id="PF13509"/>
    </source>
</evidence>
<protein>
    <submittedName>
        <fullName evidence="4">GntR family transcriptional regulator</fullName>
    </submittedName>
</protein>
<dbReference type="InterPro" id="IPR036388">
    <property type="entry name" value="WH-like_DNA-bd_sf"/>
</dbReference>
<evidence type="ECO:0000313" key="5">
    <source>
        <dbReference type="Proteomes" id="UP000823636"/>
    </source>
</evidence>
<dbReference type="Gene3D" id="2.40.50.140">
    <property type="entry name" value="Nucleic acid-binding proteins"/>
    <property type="match status" value="3"/>
</dbReference>
<dbReference type="Pfam" id="PF17783">
    <property type="entry name" value="WHD_CvfB"/>
    <property type="match status" value="1"/>
</dbReference>
<comment type="caution">
    <text evidence="4">The sequence shown here is derived from an EMBL/GenBank/DDBJ whole genome shotgun (WGS) entry which is preliminary data.</text>
</comment>
<dbReference type="AlphaFoldDB" id="A0A9D9E1R0"/>
<evidence type="ECO:0000259" key="3">
    <source>
        <dbReference type="Pfam" id="PF17783"/>
    </source>
</evidence>
<dbReference type="InterPro" id="IPR040764">
    <property type="entry name" value="CvfB_WH"/>
</dbReference>
<dbReference type="InterPro" id="IPR039566">
    <property type="entry name" value="CvfB_S1_st"/>
</dbReference>
<dbReference type="InterPro" id="IPR012340">
    <property type="entry name" value="NA-bd_OB-fold"/>
</dbReference>
<feature type="domain" description="Conserved virulence factor B-like winged helix" evidence="3">
    <location>
        <begin position="218"/>
        <end position="275"/>
    </location>
</feature>
<dbReference type="Gene3D" id="1.10.10.10">
    <property type="entry name" value="Winged helix-like DNA-binding domain superfamily/Winged helix DNA-binding domain"/>
    <property type="match status" value="1"/>
</dbReference>
<dbReference type="PANTHER" id="PTHR37296">
    <property type="entry name" value="CONSERVED VIRULENCE FACTOR B"/>
    <property type="match status" value="1"/>
</dbReference>
<dbReference type="InterPro" id="IPR014464">
    <property type="entry name" value="CvfB_fam"/>
</dbReference>
<reference evidence="4" key="2">
    <citation type="journal article" date="2021" name="PeerJ">
        <title>Extensive microbial diversity within the chicken gut microbiome revealed by metagenomics and culture.</title>
        <authorList>
            <person name="Gilroy R."/>
            <person name="Ravi A."/>
            <person name="Getino M."/>
            <person name="Pursley I."/>
            <person name="Horton D.L."/>
            <person name="Alikhan N.F."/>
            <person name="Baker D."/>
            <person name="Gharbi K."/>
            <person name="Hall N."/>
            <person name="Watson M."/>
            <person name="Adriaenssens E.M."/>
            <person name="Foster-Nyarko E."/>
            <person name="Jarju S."/>
            <person name="Secka A."/>
            <person name="Antonio M."/>
            <person name="Oren A."/>
            <person name="Chaudhuri R.R."/>
            <person name="La Ragione R."/>
            <person name="Hildebrand F."/>
            <person name="Pallen M.J."/>
        </authorList>
    </citation>
    <scope>NUCLEOTIDE SEQUENCE</scope>
    <source>
        <strain evidence="4">G3-4614</strain>
    </source>
</reference>
<proteinExistence type="inferred from homology"/>
<dbReference type="EMBL" id="JADIMW010000034">
    <property type="protein sequence ID" value="MBO8437942.1"/>
    <property type="molecule type" value="Genomic_DNA"/>
</dbReference>
<dbReference type="Pfam" id="PF13509">
    <property type="entry name" value="S1_2"/>
    <property type="match status" value="1"/>
</dbReference>
<dbReference type="PANTHER" id="PTHR37296:SF1">
    <property type="entry name" value="CONSERVED VIRULENCE FACTOR B"/>
    <property type="match status" value="1"/>
</dbReference>
<organism evidence="4 5">
    <name type="scientific">Candidatus Caccoplasma merdipullorum</name>
    <dbReference type="NCBI Taxonomy" id="2840718"/>
    <lineage>
        <taxon>Bacteria</taxon>
        <taxon>Pseudomonadati</taxon>
        <taxon>Bacteroidota</taxon>
        <taxon>Bacteroidia</taxon>
        <taxon>Bacteroidales</taxon>
        <taxon>Bacteroidaceae</taxon>
        <taxon>Bacteroidaceae incertae sedis</taxon>
        <taxon>Candidatus Caccoplasma</taxon>
    </lineage>
</organism>
<dbReference type="PIRSF" id="PIRSF012524">
    <property type="entry name" value="YitL_S1"/>
    <property type="match status" value="1"/>
</dbReference>
<gene>
    <name evidence="4" type="ORF">IAC54_03465</name>
</gene>
<accession>A0A9D9E1R0</accession>
<comment type="similarity">
    <text evidence="1">Belongs to the CvfB family.</text>
</comment>
<feature type="domain" description="Conserved virulence factor B first S1" evidence="2">
    <location>
        <begin position="4"/>
        <end position="63"/>
    </location>
</feature>
<sequence length="281" mass="31908">MSQIGKYNKLKIKKEVDFGMYLDGGEDGEILLPRKYVPQGAKPGDEIEVFLYLDSEDRIIATTMRPYATVGEFAYLRVSAVNGIGAFLDWGLPKELLVPFRGQRVKMKPDKRYIVYIYHDMESGRIAASAKIEKYLGNIKPEYKFNAQVKILVYQKTDIGYKVIVDNLHRGMIYENELYSPVQIGEQLDGYVKRVRPDGKIDITVREQGYGSVGALSEQILAELRRNRGELAVTDASSPEQIAAIFGCSKKSYKKAIGALYKEHKIEITPDKIKLRPRTEK</sequence>
<evidence type="ECO:0000313" key="4">
    <source>
        <dbReference type="EMBL" id="MBO8437942.1"/>
    </source>
</evidence>
<dbReference type="Proteomes" id="UP000823636">
    <property type="component" value="Unassembled WGS sequence"/>
</dbReference>